<name>A0AB39VWA4_9GAMM</name>
<dbReference type="RefSeq" id="WP_009636300.1">
    <property type="nucleotide sequence ID" value="NZ_CP165628.1"/>
</dbReference>
<evidence type="ECO:0000313" key="1">
    <source>
        <dbReference type="EMBL" id="XDU74476.1"/>
    </source>
</evidence>
<organism evidence="1">
    <name type="scientific">Rouxiella sp. WC2420</name>
    <dbReference type="NCBI Taxonomy" id="3234145"/>
    <lineage>
        <taxon>Bacteria</taxon>
        <taxon>Pseudomonadati</taxon>
        <taxon>Pseudomonadota</taxon>
        <taxon>Gammaproteobacteria</taxon>
        <taxon>Enterobacterales</taxon>
        <taxon>Yersiniaceae</taxon>
        <taxon>Rouxiella</taxon>
    </lineage>
</organism>
<accession>A0AB39VWA4</accession>
<reference evidence="1" key="1">
    <citation type="submission" date="2024-07" db="EMBL/GenBank/DDBJ databases">
        <authorList>
            <person name="Biller S.J."/>
        </authorList>
    </citation>
    <scope>NUCLEOTIDE SEQUENCE</scope>
    <source>
        <strain evidence="1">WC2420</strain>
    </source>
</reference>
<sequence length="84" mass="9545">MTTTKDFEQSCRDQITVLFLSEILNRLGVIAAGKVLTNVTKKVNAEEDEEVKARLLSYIDELKASYVNDPDNPPIEGHKWQIPR</sequence>
<proteinExistence type="predicted"/>
<gene>
    <name evidence="1" type="ORF">AB3G37_10525</name>
</gene>
<dbReference type="EMBL" id="CP165628">
    <property type="protein sequence ID" value="XDU74476.1"/>
    <property type="molecule type" value="Genomic_DNA"/>
</dbReference>
<protein>
    <recommendedName>
        <fullName evidence="2">Fumarase D</fullName>
    </recommendedName>
</protein>
<dbReference type="AlphaFoldDB" id="A0AB39VWA4"/>
<evidence type="ECO:0008006" key="2">
    <source>
        <dbReference type="Google" id="ProtNLM"/>
    </source>
</evidence>